<feature type="transmembrane region" description="Helical" evidence="5">
    <location>
        <begin position="409"/>
        <end position="430"/>
    </location>
</feature>
<dbReference type="InterPro" id="IPR005828">
    <property type="entry name" value="MFS_sugar_transport-like"/>
</dbReference>
<reference evidence="7" key="1">
    <citation type="submission" date="2020-12" db="EMBL/GenBank/DDBJ databases">
        <title>Prauserella sp. ASG 168, a novel actinomycete isolated from cave rock.</title>
        <authorList>
            <person name="Suriyachadkun C."/>
        </authorList>
    </citation>
    <scope>NUCLEOTIDE SEQUENCE</scope>
    <source>
        <strain evidence="7">ASG 168</strain>
    </source>
</reference>
<dbReference type="InterPro" id="IPR005829">
    <property type="entry name" value="Sugar_transporter_CS"/>
</dbReference>
<dbReference type="RefSeq" id="WP_200322152.1">
    <property type="nucleotide sequence ID" value="NZ_JAENJH010000007.1"/>
</dbReference>
<dbReference type="EMBL" id="JAENJH010000007">
    <property type="protein sequence ID" value="MBK1787478.1"/>
    <property type="molecule type" value="Genomic_DNA"/>
</dbReference>
<dbReference type="InterPro" id="IPR020846">
    <property type="entry name" value="MFS_dom"/>
</dbReference>
<keyword evidence="8" id="KW-1185">Reference proteome</keyword>
<organism evidence="7 8">
    <name type="scientific">Prauserella cavernicola</name>
    <dbReference type="NCBI Taxonomy" id="2800127"/>
    <lineage>
        <taxon>Bacteria</taxon>
        <taxon>Bacillati</taxon>
        <taxon>Actinomycetota</taxon>
        <taxon>Actinomycetes</taxon>
        <taxon>Pseudonocardiales</taxon>
        <taxon>Pseudonocardiaceae</taxon>
        <taxon>Prauserella</taxon>
    </lineage>
</organism>
<feature type="transmembrane region" description="Helical" evidence="5">
    <location>
        <begin position="149"/>
        <end position="172"/>
    </location>
</feature>
<protein>
    <submittedName>
        <fullName evidence="7">MFS transporter</fullName>
    </submittedName>
</protein>
<keyword evidence="4 5" id="KW-0472">Membrane</keyword>
<feature type="transmembrane region" description="Helical" evidence="5">
    <location>
        <begin position="319"/>
        <end position="340"/>
    </location>
</feature>
<dbReference type="SUPFAM" id="SSF103473">
    <property type="entry name" value="MFS general substrate transporter"/>
    <property type="match status" value="1"/>
</dbReference>
<name>A0A934QY90_9PSEU</name>
<feature type="transmembrane region" description="Helical" evidence="5">
    <location>
        <begin position="59"/>
        <end position="79"/>
    </location>
</feature>
<evidence type="ECO:0000256" key="2">
    <source>
        <dbReference type="ARBA" id="ARBA00022692"/>
    </source>
</evidence>
<dbReference type="PANTHER" id="PTHR23508:SF10">
    <property type="entry name" value="CARBOXYLIC ACID TRANSPORTER PROTEIN HOMOLOG"/>
    <property type="match status" value="1"/>
</dbReference>
<evidence type="ECO:0000256" key="5">
    <source>
        <dbReference type="SAM" id="Phobius"/>
    </source>
</evidence>
<feature type="transmembrane region" description="Helical" evidence="5">
    <location>
        <begin position="91"/>
        <end position="110"/>
    </location>
</feature>
<dbReference type="Proteomes" id="UP000635245">
    <property type="component" value="Unassembled WGS sequence"/>
</dbReference>
<feature type="transmembrane region" description="Helical" evidence="5">
    <location>
        <begin position="346"/>
        <end position="367"/>
    </location>
</feature>
<dbReference type="InterPro" id="IPR036259">
    <property type="entry name" value="MFS_trans_sf"/>
</dbReference>
<dbReference type="GO" id="GO:0046943">
    <property type="term" value="F:carboxylic acid transmembrane transporter activity"/>
    <property type="evidence" value="ECO:0007669"/>
    <property type="project" value="TreeGrafter"/>
</dbReference>
<sequence length="441" mass="47368">MAGTQALPGSTSTPRAQGRGLAFSAAYLGWVLDGYETYALVLIGSQLIAELIGPGASPLYFSGLLAAQLVAWAIGGLLAGVLTDYFGRKRVLMYSVLVYGLFTGLSALATDYWVFLGLRIITGLGMGAEWGPGSALVSEIWPNRSRGKGIALLQSGFGVGFLLATGTFWLLSGTGDDQWRWMLVVGALPALLALFIRRYVKESDQWERTDRRRRRARQRASAGEQLDAADTSLTRFTVASIVTDRTLRRRTAGLLVMSAASLVGWWAVSTWIPRFVGEATAAEGAAESAITWIVLGYNFAGVLGWLAFGALADRIGRRWTIWGYYVFALAAVWLLFAVPYGTIGMLAAFVFVNGFFTLGQMGWMATYPMELFPTHVRGTAITIVFNSTRFLAAAGALLSGYLVGAFGGIQVAALTIGSIYLLGVVVTFLVGPETKGISLPD</sequence>
<evidence type="ECO:0000256" key="1">
    <source>
        <dbReference type="ARBA" id="ARBA00004651"/>
    </source>
</evidence>
<keyword evidence="2 5" id="KW-0812">Transmembrane</keyword>
<keyword evidence="3 5" id="KW-1133">Transmembrane helix</keyword>
<proteinExistence type="predicted"/>
<evidence type="ECO:0000256" key="4">
    <source>
        <dbReference type="ARBA" id="ARBA00023136"/>
    </source>
</evidence>
<dbReference type="Gene3D" id="1.20.1250.20">
    <property type="entry name" value="MFS general substrate transporter like domains"/>
    <property type="match status" value="1"/>
</dbReference>
<comment type="subcellular location">
    <subcellularLocation>
        <location evidence="1">Cell membrane</location>
        <topology evidence="1">Multi-pass membrane protein</topology>
    </subcellularLocation>
</comment>
<dbReference type="AlphaFoldDB" id="A0A934QY90"/>
<accession>A0A934QY90</accession>
<evidence type="ECO:0000256" key="3">
    <source>
        <dbReference type="ARBA" id="ARBA00022989"/>
    </source>
</evidence>
<gene>
    <name evidence="7" type="ORF">JHE00_24400</name>
</gene>
<dbReference type="PANTHER" id="PTHR23508">
    <property type="entry name" value="CARBOXYLIC ACID TRANSPORTER PROTEIN HOMOLOG"/>
    <property type="match status" value="1"/>
</dbReference>
<feature type="transmembrane region" description="Helical" evidence="5">
    <location>
        <begin position="116"/>
        <end position="137"/>
    </location>
</feature>
<evidence type="ECO:0000259" key="6">
    <source>
        <dbReference type="PROSITE" id="PS50850"/>
    </source>
</evidence>
<evidence type="ECO:0000313" key="7">
    <source>
        <dbReference type="EMBL" id="MBK1787478.1"/>
    </source>
</evidence>
<dbReference type="Pfam" id="PF00083">
    <property type="entry name" value="Sugar_tr"/>
    <property type="match status" value="1"/>
</dbReference>
<dbReference type="PROSITE" id="PS50850">
    <property type="entry name" value="MFS"/>
    <property type="match status" value="1"/>
</dbReference>
<feature type="transmembrane region" description="Helical" evidence="5">
    <location>
        <begin position="252"/>
        <end position="272"/>
    </location>
</feature>
<feature type="transmembrane region" description="Helical" evidence="5">
    <location>
        <begin position="379"/>
        <end position="403"/>
    </location>
</feature>
<feature type="domain" description="Major facilitator superfamily (MFS) profile" evidence="6">
    <location>
        <begin position="22"/>
        <end position="435"/>
    </location>
</feature>
<evidence type="ECO:0000313" key="8">
    <source>
        <dbReference type="Proteomes" id="UP000635245"/>
    </source>
</evidence>
<feature type="transmembrane region" description="Helical" evidence="5">
    <location>
        <begin position="292"/>
        <end position="312"/>
    </location>
</feature>
<dbReference type="GO" id="GO:0005886">
    <property type="term" value="C:plasma membrane"/>
    <property type="evidence" value="ECO:0007669"/>
    <property type="project" value="UniProtKB-SubCell"/>
</dbReference>
<dbReference type="PROSITE" id="PS00217">
    <property type="entry name" value="SUGAR_TRANSPORT_2"/>
    <property type="match status" value="1"/>
</dbReference>
<feature type="transmembrane region" description="Helical" evidence="5">
    <location>
        <begin position="178"/>
        <end position="196"/>
    </location>
</feature>
<comment type="caution">
    <text evidence="7">The sequence shown here is derived from an EMBL/GenBank/DDBJ whole genome shotgun (WGS) entry which is preliminary data.</text>
</comment>